<dbReference type="GO" id="GO:0005874">
    <property type="term" value="C:microtubule"/>
    <property type="evidence" value="ECO:0007669"/>
    <property type="project" value="UniProtKB-KW"/>
</dbReference>
<feature type="region of interest" description="Disordered" evidence="7">
    <location>
        <begin position="1"/>
        <end position="33"/>
    </location>
</feature>
<feature type="domain" description="Kinesin motor" evidence="8">
    <location>
        <begin position="598"/>
        <end position="915"/>
    </location>
</feature>
<gene>
    <name evidence="9" type="ORF">ZIOFF_056648</name>
</gene>
<feature type="region of interest" description="Disordered" evidence="7">
    <location>
        <begin position="57"/>
        <end position="81"/>
    </location>
</feature>
<evidence type="ECO:0000313" key="9">
    <source>
        <dbReference type="EMBL" id="KAG6487910.1"/>
    </source>
</evidence>
<feature type="compositionally biased region" description="Basic residues" evidence="7">
    <location>
        <begin position="1000"/>
        <end position="1011"/>
    </location>
</feature>
<feature type="region of interest" description="Disordered" evidence="7">
    <location>
        <begin position="1157"/>
        <end position="1192"/>
    </location>
</feature>
<feature type="compositionally biased region" description="Low complexity" evidence="7">
    <location>
        <begin position="23"/>
        <end position="33"/>
    </location>
</feature>
<dbReference type="Proteomes" id="UP000734854">
    <property type="component" value="Unassembled WGS sequence"/>
</dbReference>
<dbReference type="InterPro" id="IPR019821">
    <property type="entry name" value="Kinesin_motor_CS"/>
</dbReference>
<evidence type="ECO:0000256" key="3">
    <source>
        <dbReference type="ARBA" id="ARBA00022840"/>
    </source>
</evidence>
<dbReference type="GO" id="GO:0003777">
    <property type="term" value="F:microtubule motor activity"/>
    <property type="evidence" value="ECO:0007669"/>
    <property type="project" value="InterPro"/>
</dbReference>
<evidence type="ECO:0000256" key="4">
    <source>
        <dbReference type="ARBA" id="ARBA00023175"/>
    </source>
</evidence>
<keyword evidence="1" id="KW-0493">Microtubule</keyword>
<dbReference type="SMART" id="SM00129">
    <property type="entry name" value="KISc"/>
    <property type="match status" value="1"/>
</dbReference>
<feature type="compositionally biased region" description="Basic and acidic residues" evidence="7">
    <location>
        <begin position="66"/>
        <end position="81"/>
    </location>
</feature>
<comment type="caution">
    <text evidence="9">The sequence shown here is derived from an EMBL/GenBank/DDBJ whole genome shotgun (WGS) entry which is preliminary data.</text>
</comment>
<feature type="coiled-coil region" evidence="6">
    <location>
        <begin position="406"/>
        <end position="517"/>
    </location>
</feature>
<protein>
    <recommendedName>
        <fullName evidence="8">Kinesin motor domain-containing protein</fullName>
    </recommendedName>
</protein>
<dbReference type="PROSITE" id="PS00411">
    <property type="entry name" value="KINESIN_MOTOR_1"/>
    <property type="match status" value="1"/>
</dbReference>
<dbReference type="GO" id="GO:0007018">
    <property type="term" value="P:microtubule-based movement"/>
    <property type="evidence" value="ECO:0007669"/>
    <property type="project" value="InterPro"/>
</dbReference>
<evidence type="ECO:0000256" key="2">
    <source>
        <dbReference type="ARBA" id="ARBA00022741"/>
    </source>
</evidence>
<dbReference type="InterPro" id="IPR036872">
    <property type="entry name" value="CH_dom_sf"/>
</dbReference>
<dbReference type="Pfam" id="PF16796">
    <property type="entry name" value="Microtub_bd"/>
    <property type="match status" value="1"/>
</dbReference>
<dbReference type="SUPFAM" id="SSF47576">
    <property type="entry name" value="Calponin-homology domain, CH-domain"/>
    <property type="match status" value="1"/>
</dbReference>
<name>A0A8J5KSU9_ZINOF</name>
<accession>A0A8J5KSU9</accession>
<dbReference type="AlphaFoldDB" id="A0A8J5KSU9"/>
<dbReference type="PRINTS" id="PR00380">
    <property type="entry name" value="KINESINHEAVY"/>
</dbReference>
<dbReference type="InterPro" id="IPR036961">
    <property type="entry name" value="Kinesin_motor_dom_sf"/>
</dbReference>
<dbReference type="PANTHER" id="PTHR47972:SF14">
    <property type="entry name" value="KINESIN-LIKE PROTEIN KIN-14J"/>
    <property type="match status" value="1"/>
</dbReference>
<dbReference type="SUPFAM" id="SSF52540">
    <property type="entry name" value="P-loop containing nucleoside triphosphate hydrolases"/>
    <property type="match status" value="1"/>
</dbReference>
<comment type="similarity">
    <text evidence="5">Belongs to the TRAFAC class myosin-kinesin ATPase superfamily. Kinesin family.</text>
</comment>
<keyword evidence="4" id="KW-0505">Motor protein</keyword>
<dbReference type="Pfam" id="PF00225">
    <property type="entry name" value="Kinesin"/>
    <property type="match status" value="1"/>
</dbReference>
<reference evidence="9 10" key="1">
    <citation type="submission" date="2020-08" db="EMBL/GenBank/DDBJ databases">
        <title>Plant Genome Project.</title>
        <authorList>
            <person name="Zhang R.-G."/>
        </authorList>
    </citation>
    <scope>NUCLEOTIDE SEQUENCE [LARGE SCALE GENOMIC DNA]</scope>
    <source>
        <tissue evidence="9">Rhizome</tissue>
    </source>
</reference>
<feature type="compositionally biased region" description="Polar residues" evidence="7">
    <location>
        <begin position="1169"/>
        <end position="1180"/>
    </location>
</feature>
<dbReference type="InterPro" id="IPR027417">
    <property type="entry name" value="P-loop_NTPase"/>
</dbReference>
<dbReference type="PANTHER" id="PTHR47972">
    <property type="entry name" value="KINESIN-LIKE PROTEIN KLP-3"/>
    <property type="match status" value="1"/>
</dbReference>
<dbReference type="InterPro" id="IPR001752">
    <property type="entry name" value="Kinesin_motor_dom"/>
</dbReference>
<feature type="coiled-coil region" evidence="6">
    <location>
        <begin position="929"/>
        <end position="963"/>
    </location>
</feature>
<dbReference type="Gene3D" id="1.10.418.10">
    <property type="entry name" value="Calponin-like domain"/>
    <property type="match status" value="1"/>
</dbReference>
<evidence type="ECO:0000259" key="8">
    <source>
        <dbReference type="PROSITE" id="PS50067"/>
    </source>
</evidence>
<dbReference type="EMBL" id="JACMSC010000015">
    <property type="protein sequence ID" value="KAG6487910.1"/>
    <property type="molecule type" value="Genomic_DNA"/>
</dbReference>
<keyword evidence="6" id="KW-0175">Coiled coil</keyword>
<dbReference type="FunFam" id="3.40.850.10:FF:000178">
    <property type="entry name" value="Kinesin-related protein3"/>
    <property type="match status" value="1"/>
</dbReference>
<evidence type="ECO:0000313" key="10">
    <source>
        <dbReference type="Proteomes" id="UP000734854"/>
    </source>
</evidence>
<dbReference type="InterPro" id="IPR031852">
    <property type="entry name" value="Vik1/Cik1_MT-bd"/>
</dbReference>
<dbReference type="GO" id="GO:0005524">
    <property type="term" value="F:ATP binding"/>
    <property type="evidence" value="ECO:0007669"/>
    <property type="project" value="UniProtKB-KW"/>
</dbReference>
<evidence type="ECO:0000256" key="5">
    <source>
        <dbReference type="PROSITE-ProRule" id="PRU00283"/>
    </source>
</evidence>
<keyword evidence="3" id="KW-0067">ATP-binding</keyword>
<organism evidence="9 10">
    <name type="scientific">Zingiber officinale</name>
    <name type="common">Ginger</name>
    <name type="synonym">Amomum zingiber</name>
    <dbReference type="NCBI Taxonomy" id="94328"/>
    <lineage>
        <taxon>Eukaryota</taxon>
        <taxon>Viridiplantae</taxon>
        <taxon>Streptophyta</taxon>
        <taxon>Embryophyta</taxon>
        <taxon>Tracheophyta</taxon>
        <taxon>Spermatophyta</taxon>
        <taxon>Magnoliopsida</taxon>
        <taxon>Liliopsida</taxon>
        <taxon>Zingiberales</taxon>
        <taxon>Zingiberaceae</taxon>
        <taxon>Zingiber</taxon>
    </lineage>
</organism>
<keyword evidence="10" id="KW-1185">Reference proteome</keyword>
<dbReference type="Gene3D" id="3.40.850.10">
    <property type="entry name" value="Kinesin motor domain"/>
    <property type="match status" value="1"/>
</dbReference>
<sequence>MVRSSKRGVVPGLPQGHATMSVPSSPDLLPSPSKAASFQTLPVGSFRPLVRSPARPMKLGVSPELSHSDRTPASRGCADPRMDNLNIDEELAKRRAEVVEWIDGLFPDLVVDIDASEQGLRARLLDGAVLFRILNRFRLFGSEVIGNGNRVSTEKRFDCIISFISAVEQMGLPGFKFSDLEQEPLELVDLSFEFGPMTAVIYCLWCLKNHLSCNFGEENAKSPLNHVVEARRRSKTMEIKRVKSLKFFREKSNYSAEKSADSAEDQQNSLVDLRLKHLLRASPVFSEPSTPHSDRNGHKFHEVFQLKQGRYSELPAAKISEMLKSNSLDNAPTQSLLSVIHGILEESIERGNGEIPFRVACLLKKVIQEIERRIATQADHIRNQNNLIKAREDKFQSRIRVLETLANASNEEAQMVMNQLDQLKDEKSKTVEKKIHSEDIIRIIKDKDKRDKVVSELKQTLETMKRSYQEQLQQLERNANDSELELKQRLKEAECLLSESRERREQIEAEINSKYQNWSKKVDIFQSFIALLLQSIQGLRESYSSMKHEFVDTEKRWSEEFTNLGEKMKVLTDTADSYHEVLAENRKLYNEVQELKGNIRVYCRIRPFLSEENKRQTSVENIGENGELVLVNTSKQGKDGKRMFNFNKVFGPSATQAISFGIMTGSGKTYTMTGPDGGSEKDWGVNFRALNDLFNISRSKSGTFRHELSYHFFPHSSCSFMILGISSLDFFFQLFPINYHTLGIMATTQPNGLAVPDATIHPVETTSDVLELMKIGHLNRAVCSTALNERSSRSHSILTVHVQGTDLKSETTLRGSLHLVDLAGSERVDRAEVVGDRLKEAQHINKSLSALGDVIFALSQKSSHVPYRNSKLTQVLQSSLGGHAKTLMFVQINPDVGSYSETLSTLKFAERVSGVELGAAKSQKEGKEVRDLIEQVASLKDTIARKEEEVEQLKQEKNLRSQSADAKIERHSKGLLKQNSSPPGGVSNLGATVQLKQKILVRKPVNKSKTAKNHENNSENGYHSESSSQKSAEESKYRRQGFSRPTVHKLVRSSSADVELSDIHDEDAEERSSDISDSVASSMVADTGGSRNSVVEFSLFPEQKKPSETPKEKELILLNLPLFTSFNDLLVHLLCSLWIKIPVRIPKPPLKTIGQDTVTQPKINDALKPSNSRKGTNHVRTPSPARATKRWQ</sequence>
<evidence type="ECO:0000256" key="6">
    <source>
        <dbReference type="SAM" id="Coils"/>
    </source>
</evidence>
<dbReference type="PROSITE" id="PS50067">
    <property type="entry name" value="KINESIN_MOTOR_2"/>
    <property type="match status" value="1"/>
</dbReference>
<dbReference type="InterPro" id="IPR027640">
    <property type="entry name" value="Kinesin-like_fam"/>
</dbReference>
<dbReference type="GO" id="GO:0008017">
    <property type="term" value="F:microtubule binding"/>
    <property type="evidence" value="ECO:0007669"/>
    <property type="project" value="InterPro"/>
</dbReference>
<feature type="compositionally biased region" description="Basic residues" evidence="7">
    <location>
        <begin position="1038"/>
        <end position="1051"/>
    </location>
</feature>
<feature type="compositionally biased region" description="Low complexity" evidence="7">
    <location>
        <begin position="1075"/>
        <end position="1086"/>
    </location>
</feature>
<proteinExistence type="inferred from homology"/>
<evidence type="ECO:0000256" key="1">
    <source>
        <dbReference type="ARBA" id="ARBA00022701"/>
    </source>
</evidence>
<feature type="region of interest" description="Disordered" evidence="7">
    <location>
        <begin position="1000"/>
        <end position="1087"/>
    </location>
</feature>
<comment type="caution">
    <text evidence="5">Lacks conserved residue(s) required for the propagation of feature annotation.</text>
</comment>
<evidence type="ECO:0000256" key="7">
    <source>
        <dbReference type="SAM" id="MobiDB-lite"/>
    </source>
</evidence>
<keyword evidence="2" id="KW-0547">Nucleotide-binding</keyword>